<sequence length="430" mass="48466">MRKLAASLLFLLTLCGIVSFGEDHASDYKFVSELSLADVDVVIFIGCRIPSHGPKVLEGLIEDLNEVHSMYPRFDSKPNVYTPRYTPQRVKRVIFAPTRELSAYTDNTLDIYDSATKAATLAYLGAFKNNENVLIVVGSDIADNQTPWQARDMIELNIALGSLYPLYQPQNRTQRYEQFAIFNSSTEVVKFSESVESGRRIARYISSGQEVDWNYDKLLPLLQSTFQDRVIHVNTMNFSRGNNSAEPSLGGEVFHLTYSPGGAESTVFLISSSAIGRGLSTIVGFFETIRRLQPKETEFQAVIGCFNGGHNFLSDLHENSMNEVLGVQIPSKNTDVYVIGAETRGLRRKMSYYYGQQLDYEFGPLMDSNHMNNFIKKSVCDRESRRIFFLEDDGGGDSPSPLYSTPITGLVTHYLLKHLKQLHHLHQNLH</sequence>
<name>A0ABR4QN55_9CEST</name>
<proteinExistence type="predicted"/>
<feature type="signal peptide" evidence="1">
    <location>
        <begin position="1"/>
        <end position="20"/>
    </location>
</feature>
<dbReference type="Proteomes" id="UP001651158">
    <property type="component" value="Unassembled WGS sequence"/>
</dbReference>
<feature type="chain" id="PRO_5046107954" evidence="1">
    <location>
        <begin position="21"/>
        <end position="430"/>
    </location>
</feature>
<dbReference type="EMBL" id="JAKROA010000002">
    <property type="protein sequence ID" value="KAL5111007.1"/>
    <property type="molecule type" value="Genomic_DNA"/>
</dbReference>
<evidence type="ECO:0000313" key="3">
    <source>
        <dbReference type="Proteomes" id="UP001651158"/>
    </source>
</evidence>
<protein>
    <submittedName>
        <fullName evidence="2">Uncharacterized protein</fullName>
    </submittedName>
</protein>
<evidence type="ECO:0000313" key="2">
    <source>
        <dbReference type="EMBL" id="KAL5111007.1"/>
    </source>
</evidence>
<reference evidence="2 3" key="1">
    <citation type="journal article" date="2022" name="Front. Cell. Infect. Microbiol.">
        <title>The Genomes of Two Strains of Taenia crassiceps the Animal Model for the Study of Human Cysticercosis.</title>
        <authorList>
            <person name="Bobes R.J."/>
            <person name="Estrada K."/>
            <person name="Rios-Valencia D.G."/>
            <person name="Calderon-Gallegos A."/>
            <person name="de la Torre P."/>
            <person name="Carrero J.C."/>
            <person name="Sanchez-Flores A."/>
            <person name="Laclette J.P."/>
        </authorList>
    </citation>
    <scope>NUCLEOTIDE SEQUENCE [LARGE SCALE GENOMIC DNA]</scope>
    <source>
        <strain evidence="2">WFUcys</strain>
    </source>
</reference>
<comment type="caution">
    <text evidence="2">The sequence shown here is derived from an EMBL/GenBank/DDBJ whole genome shotgun (WGS) entry which is preliminary data.</text>
</comment>
<accession>A0ABR4QN55</accession>
<evidence type="ECO:0000256" key="1">
    <source>
        <dbReference type="SAM" id="SignalP"/>
    </source>
</evidence>
<organism evidence="2 3">
    <name type="scientific">Taenia crassiceps</name>
    <dbReference type="NCBI Taxonomy" id="6207"/>
    <lineage>
        <taxon>Eukaryota</taxon>
        <taxon>Metazoa</taxon>
        <taxon>Spiralia</taxon>
        <taxon>Lophotrochozoa</taxon>
        <taxon>Platyhelminthes</taxon>
        <taxon>Cestoda</taxon>
        <taxon>Eucestoda</taxon>
        <taxon>Cyclophyllidea</taxon>
        <taxon>Taeniidae</taxon>
        <taxon>Taenia</taxon>
    </lineage>
</organism>
<gene>
    <name evidence="2" type="ORF">TcWFU_010008</name>
</gene>
<keyword evidence="3" id="KW-1185">Reference proteome</keyword>
<keyword evidence="1" id="KW-0732">Signal</keyword>